<dbReference type="GO" id="GO:0016020">
    <property type="term" value="C:membrane"/>
    <property type="evidence" value="ECO:0007669"/>
    <property type="project" value="UniProtKB-SubCell"/>
</dbReference>
<organism evidence="7 8">
    <name type="scientific">Halalkalibacter alkaliphilus</name>
    <dbReference type="NCBI Taxonomy" id="2917993"/>
    <lineage>
        <taxon>Bacteria</taxon>
        <taxon>Bacillati</taxon>
        <taxon>Bacillota</taxon>
        <taxon>Bacilli</taxon>
        <taxon>Bacillales</taxon>
        <taxon>Bacillaceae</taxon>
        <taxon>Halalkalibacter</taxon>
    </lineage>
</organism>
<dbReference type="PANTHER" id="PTHR13353">
    <property type="entry name" value="TRANSMEMBRANE PROTEIN 19"/>
    <property type="match status" value="1"/>
</dbReference>
<evidence type="ECO:0000256" key="5">
    <source>
        <dbReference type="ARBA" id="ARBA00023136"/>
    </source>
</evidence>
<evidence type="ECO:0000313" key="8">
    <source>
        <dbReference type="Proteomes" id="UP001139150"/>
    </source>
</evidence>
<keyword evidence="5 6" id="KW-0472">Membrane</keyword>
<keyword evidence="8" id="KW-1185">Reference proteome</keyword>
<evidence type="ECO:0000256" key="3">
    <source>
        <dbReference type="ARBA" id="ARBA00022692"/>
    </source>
</evidence>
<reference evidence="7" key="1">
    <citation type="submission" date="2022-02" db="EMBL/GenBank/DDBJ databases">
        <title>Halalkalibacter sp. nov. isolated from Lonar Lake, India.</title>
        <authorList>
            <person name="Joshi A."/>
            <person name="Thite S."/>
            <person name="Lodha T."/>
        </authorList>
    </citation>
    <scope>NUCLEOTIDE SEQUENCE</scope>
    <source>
        <strain evidence="7">MEB205</strain>
    </source>
</reference>
<dbReference type="Proteomes" id="UP001139150">
    <property type="component" value="Unassembled WGS sequence"/>
</dbReference>
<feature type="transmembrane region" description="Helical" evidence="6">
    <location>
        <begin position="106"/>
        <end position="127"/>
    </location>
</feature>
<proteinExistence type="inferred from homology"/>
<dbReference type="PANTHER" id="PTHR13353:SF5">
    <property type="entry name" value="TRANSMEMBRANE PROTEIN 19"/>
    <property type="match status" value="1"/>
</dbReference>
<feature type="transmembrane region" description="Helical" evidence="6">
    <location>
        <begin position="181"/>
        <end position="201"/>
    </location>
</feature>
<protein>
    <submittedName>
        <fullName evidence="7">DUF92 domain-containing protein</fullName>
    </submittedName>
</protein>
<evidence type="ECO:0000313" key="7">
    <source>
        <dbReference type="EMBL" id="MCL7747190.1"/>
    </source>
</evidence>
<dbReference type="AlphaFoldDB" id="A0A9X2I6E8"/>
<keyword evidence="4 6" id="KW-1133">Transmembrane helix</keyword>
<feature type="transmembrane region" description="Helical" evidence="6">
    <location>
        <begin position="80"/>
        <end position="100"/>
    </location>
</feature>
<accession>A0A9X2I6E8</accession>
<dbReference type="RefSeq" id="WP_250096094.1">
    <property type="nucleotide sequence ID" value="NZ_JAKRYL010000007.1"/>
</dbReference>
<comment type="caution">
    <text evidence="7">The sequence shown here is derived from an EMBL/GenBank/DDBJ whole genome shotgun (WGS) entry which is preliminary data.</text>
</comment>
<comment type="subcellular location">
    <subcellularLocation>
        <location evidence="1">Membrane</location>
        <topology evidence="1">Multi-pass membrane protein</topology>
    </subcellularLocation>
</comment>
<dbReference type="EMBL" id="JAKRYL010000007">
    <property type="protein sequence ID" value="MCL7747190.1"/>
    <property type="molecule type" value="Genomic_DNA"/>
</dbReference>
<evidence type="ECO:0000256" key="4">
    <source>
        <dbReference type="ARBA" id="ARBA00022989"/>
    </source>
</evidence>
<dbReference type="Pfam" id="PF01940">
    <property type="entry name" value="DUF92"/>
    <property type="match status" value="1"/>
</dbReference>
<evidence type="ECO:0000256" key="1">
    <source>
        <dbReference type="ARBA" id="ARBA00004141"/>
    </source>
</evidence>
<feature type="transmembrane region" description="Helical" evidence="6">
    <location>
        <begin position="26"/>
        <end position="59"/>
    </location>
</feature>
<gene>
    <name evidence="7" type="ORF">MF646_08645</name>
</gene>
<dbReference type="InterPro" id="IPR002794">
    <property type="entry name" value="DUF92_TMEM19"/>
</dbReference>
<sequence length="262" mass="28190">MILLLFTAVILIAVFAYQKNKLTFGGAIAAVIVGGSISLGLGIYGLLLLGVFFCSSILIGSFHPNEEELDIVQKGQQRDAIQVLANGGVSAILALIYFVYPSQIYMFGFVASLAAATSDTWASELGSHSKKKPFHLFKRKHVRHGTSGAITLLGSAAAFSGSFLIVIFSIIFWWGPSYDSLILLVVLTLAGFLGNLLDTVLGGGWQVVYRCSVCSIETERENHCSTKTVRIKGKKWMNNDFVNLGCTGFGAAIGLLSGWLLL</sequence>
<evidence type="ECO:0000256" key="2">
    <source>
        <dbReference type="ARBA" id="ARBA00009012"/>
    </source>
</evidence>
<feature type="transmembrane region" description="Helical" evidence="6">
    <location>
        <begin position="148"/>
        <end position="175"/>
    </location>
</feature>
<comment type="similarity">
    <text evidence="2">Belongs to the TMEM19 family.</text>
</comment>
<feature type="transmembrane region" description="Helical" evidence="6">
    <location>
        <begin position="241"/>
        <end position="261"/>
    </location>
</feature>
<name>A0A9X2I6E8_9BACI</name>
<evidence type="ECO:0000256" key="6">
    <source>
        <dbReference type="SAM" id="Phobius"/>
    </source>
</evidence>
<keyword evidence="3 6" id="KW-0812">Transmembrane</keyword>